<evidence type="ECO:0000313" key="4">
    <source>
        <dbReference type="Proteomes" id="UP001318860"/>
    </source>
</evidence>
<protein>
    <recommendedName>
        <fullName evidence="5">Protein SIEVE ELEMENT OCCLUSION B-like</fullName>
    </recommendedName>
</protein>
<keyword evidence="4" id="KW-1185">Reference proteome</keyword>
<organism evidence="3 4">
    <name type="scientific">Rehmannia glutinosa</name>
    <name type="common">Chinese foxglove</name>
    <dbReference type="NCBI Taxonomy" id="99300"/>
    <lineage>
        <taxon>Eukaryota</taxon>
        <taxon>Viridiplantae</taxon>
        <taxon>Streptophyta</taxon>
        <taxon>Embryophyta</taxon>
        <taxon>Tracheophyta</taxon>
        <taxon>Spermatophyta</taxon>
        <taxon>Magnoliopsida</taxon>
        <taxon>eudicotyledons</taxon>
        <taxon>Gunneridae</taxon>
        <taxon>Pentapetalae</taxon>
        <taxon>asterids</taxon>
        <taxon>lamiids</taxon>
        <taxon>Lamiales</taxon>
        <taxon>Orobanchaceae</taxon>
        <taxon>Rehmannieae</taxon>
        <taxon>Rehmannia</taxon>
    </lineage>
</organism>
<dbReference type="InterPro" id="IPR027942">
    <property type="entry name" value="SEO_N"/>
</dbReference>
<evidence type="ECO:0000259" key="1">
    <source>
        <dbReference type="Pfam" id="PF14576"/>
    </source>
</evidence>
<evidence type="ECO:0000313" key="3">
    <source>
        <dbReference type="EMBL" id="KAK6153253.1"/>
    </source>
</evidence>
<accession>A0ABR0X0N1</accession>
<evidence type="ECO:0000259" key="2">
    <source>
        <dbReference type="Pfam" id="PF14577"/>
    </source>
</evidence>
<reference evidence="3 4" key="1">
    <citation type="journal article" date="2021" name="Comput. Struct. Biotechnol. J.">
        <title>De novo genome assembly of the potent medicinal plant Rehmannia glutinosa using nanopore technology.</title>
        <authorList>
            <person name="Ma L."/>
            <person name="Dong C."/>
            <person name="Song C."/>
            <person name="Wang X."/>
            <person name="Zheng X."/>
            <person name="Niu Y."/>
            <person name="Chen S."/>
            <person name="Feng W."/>
        </authorList>
    </citation>
    <scope>NUCLEOTIDE SEQUENCE [LARGE SCALE GENOMIC DNA]</scope>
    <source>
        <strain evidence="3">DH-2019</strain>
    </source>
</reference>
<dbReference type="PANTHER" id="PTHR33232">
    <property type="entry name" value="PROTEIN SIEVE ELEMENT OCCLUSION B-LIKE"/>
    <property type="match status" value="1"/>
</dbReference>
<proteinExistence type="predicted"/>
<feature type="domain" description="Sieve element occlusion C-terminal" evidence="2">
    <location>
        <begin position="463"/>
        <end position="702"/>
    </location>
</feature>
<dbReference type="EMBL" id="JABTTQ020000006">
    <property type="protein sequence ID" value="KAK6153253.1"/>
    <property type="molecule type" value="Genomic_DNA"/>
</dbReference>
<dbReference type="InterPro" id="IPR027944">
    <property type="entry name" value="SEO_C"/>
</dbReference>
<dbReference type="Pfam" id="PF14577">
    <property type="entry name" value="SEO_C"/>
    <property type="match status" value="1"/>
</dbReference>
<evidence type="ECO:0008006" key="5">
    <source>
        <dbReference type="Google" id="ProtNLM"/>
    </source>
</evidence>
<sequence length="704" mass="80201">MIRHDRQLTLSNDNALRKQIEATHAPDGGMVDVESILGIIKDILNHVSPGIDGILNGSEKHTDKVEGTAALIGFDGIHETLAFVINRISCELSCKCSGGDGHAFTMEILNMLSTYTWDAKAVIALASFSVNYGQFWLVATLFTTDELAKSVAILKQLPDIIELSDVMKSRFETINNLVKVSLELTRCIAEFRRLPSKYIADDAELMQTAMTHIPIAVYWIVRSLVACASQVTEILGLTDKVHSLTAETWELSSLGHKVASIHDHLKTQLALCYQYIDEKKNIEYFQTLMRLFDTTPHLDNQRILKHLIYLKDDQLPLEVGINKNIKVGVEALKGKTVLLLISDLDISLDELRILGHIYQESRSRLEFQYEIVWLPIILETKTTTWNEEHGYELEQLQSMMPWYTLNHPNMLEPAVIRYIKEVWHYAKKPIVVTLDPQGKVSSQNALHMVRIWGNLAYPFSGPKELSLWELEKWRLELLVNGIDQTIMTWIKEDKVICLYGGENLEWIRQFIRTSRNVANAAEIRLEMVYIGNNTSKERTKRLNEMVTADNLSHCWNDLTSIWYFWTRIESMMYSKIHHGAKLGTSADETGDHILGEVLTILTFAGNDDQGWALFSQGSGSRDGEMARAKGDAMLKGLADFQTWADDSRRKGFVQAMNDYLEGHHTAEHCNRLILPGVDDIPEMVVCSECHKPMEKYFMYRCCDD</sequence>
<comment type="caution">
    <text evidence="3">The sequence shown here is derived from an EMBL/GenBank/DDBJ whole genome shotgun (WGS) entry which is preliminary data.</text>
</comment>
<dbReference type="Pfam" id="PF14576">
    <property type="entry name" value="SEO_N"/>
    <property type="match status" value="1"/>
</dbReference>
<name>A0ABR0X0N1_REHGL</name>
<dbReference type="InterPro" id="IPR039299">
    <property type="entry name" value="SEOA"/>
</dbReference>
<dbReference type="Proteomes" id="UP001318860">
    <property type="component" value="Unassembled WGS sequence"/>
</dbReference>
<feature type="domain" description="Sieve element occlusion N-terminal" evidence="1">
    <location>
        <begin position="11"/>
        <end position="295"/>
    </location>
</feature>
<gene>
    <name evidence="3" type="ORF">DH2020_012892</name>
</gene>
<dbReference type="PANTHER" id="PTHR33232:SF12">
    <property type="entry name" value="PROTEIN SIEVE ELEMENT OCCLUSION B-LIKE"/>
    <property type="match status" value="1"/>
</dbReference>